<evidence type="ECO:0000259" key="1">
    <source>
        <dbReference type="Pfam" id="PF03235"/>
    </source>
</evidence>
<dbReference type="REBASE" id="58949">
    <property type="entry name" value="NarDGmrSDP"/>
</dbReference>
<evidence type="ECO:0000313" key="4">
    <source>
        <dbReference type="Proteomes" id="UP000009134"/>
    </source>
</evidence>
<feature type="domain" description="GmrSD restriction endonucleases C-terminal" evidence="2">
    <location>
        <begin position="473"/>
        <end position="621"/>
    </location>
</feature>
<gene>
    <name evidence="3" type="ordered locus">Saro_0260</name>
</gene>
<organism evidence="3 4">
    <name type="scientific">Novosphingobium aromaticivorans (strain ATCC 700278 / DSM 12444 / CCUG 56034 / CIP 105152 / NBRC 16084 / F199)</name>
    <dbReference type="NCBI Taxonomy" id="279238"/>
    <lineage>
        <taxon>Bacteria</taxon>
        <taxon>Pseudomonadati</taxon>
        <taxon>Pseudomonadota</taxon>
        <taxon>Alphaproteobacteria</taxon>
        <taxon>Sphingomonadales</taxon>
        <taxon>Sphingomonadaceae</taxon>
        <taxon>Novosphingobium</taxon>
    </lineage>
</organism>
<dbReference type="KEGG" id="nar:Saro_0260"/>
<dbReference type="eggNOG" id="COG1479">
    <property type="taxonomic scope" value="Bacteria"/>
</dbReference>
<dbReference type="PANTHER" id="PTHR35149:SF2">
    <property type="entry name" value="DUF262 DOMAIN-CONTAINING PROTEIN"/>
    <property type="match status" value="1"/>
</dbReference>
<evidence type="ECO:0008006" key="5">
    <source>
        <dbReference type="Google" id="ProtNLM"/>
    </source>
</evidence>
<accession>Q2GBR5</accession>
<feature type="domain" description="GmrSD restriction endonucleases N-terminal" evidence="1">
    <location>
        <begin position="8"/>
        <end position="252"/>
    </location>
</feature>
<protein>
    <recommendedName>
        <fullName evidence="5">DUF262 domain-containing protein</fullName>
    </recommendedName>
</protein>
<keyword evidence="4" id="KW-1185">Reference proteome</keyword>
<dbReference type="InterPro" id="IPR011089">
    <property type="entry name" value="GmrSD_C"/>
</dbReference>
<dbReference type="PANTHER" id="PTHR35149">
    <property type="entry name" value="SLL5132 PROTEIN"/>
    <property type="match status" value="1"/>
</dbReference>
<reference evidence="4" key="1">
    <citation type="submission" date="2006-01" db="EMBL/GenBank/DDBJ databases">
        <title>Complete sequence of Novosphingobium aromaticivorans DSM 12444.</title>
        <authorList>
            <consortium name="US DOE Joint Genome Institute"/>
            <person name="Copeland A."/>
            <person name="Lucas S."/>
            <person name="Lapidus A."/>
            <person name="Barry K."/>
            <person name="Detter J.C."/>
            <person name="Glavina T."/>
            <person name="Hammon N."/>
            <person name="Israni S."/>
            <person name="Pitluck S."/>
            <person name="Chain P."/>
            <person name="Malfatti S."/>
            <person name="Shin M."/>
            <person name="Vergez L."/>
            <person name="Schmutz J."/>
            <person name="Larimer F."/>
            <person name="Land M."/>
            <person name="Kyrpides N."/>
            <person name="Ivanova N."/>
            <person name="Fredrickson J."/>
            <person name="Balkwill D."/>
            <person name="Romine M.F."/>
            <person name="Richardson P."/>
        </authorList>
    </citation>
    <scope>NUCLEOTIDE SEQUENCE [LARGE SCALE GENOMIC DNA]</scope>
    <source>
        <strain evidence="4">ATCC 700278 / DSM 12444 / CCUG 56034 / CIP 105152 / NBRC 16084 / F199</strain>
    </source>
</reference>
<dbReference type="AlphaFoldDB" id="Q2GBR5"/>
<dbReference type="STRING" id="279238.Saro_0260"/>
<dbReference type="Pfam" id="PF07510">
    <property type="entry name" value="GmrSD_C"/>
    <property type="match status" value="1"/>
</dbReference>
<dbReference type="RefSeq" id="WP_011443922.1">
    <property type="nucleotide sequence ID" value="NC_007794.1"/>
</dbReference>
<dbReference type="Pfam" id="PF03235">
    <property type="entry name" value="GmrSD_N"/>
    <property type="match status" value="1"/>
</dbReference>
<sequence>MKPEKLSVQELFSRERRFIIPLFQRAYVWNQEEQWEPLWEDISRRAHAHLQRLGLPAEGKVRTHFLGAVVLNVANVMGRGISRSDVIDGQQRLTTLQLFLAALRDMSGELGADADDIRLFKRLTRNPDCEEGSEELFKVWPTNSDREVFSQVMSAGSPAALEARFPENTGGRPRMVQAYLFFARAIAEFIRSAEHASSAPDRFLSLVSALKESLQLIVIELEEGDDPQVIFETLNARGQPLLPSDLIRNYVFMRIGDAEGNRLYQTYWSHFDTEQVMVPGSDGESRFWHVEERQGRLVRPRIDLFIFHYLTMHTEDDIRIGHLFKEFRDWRDANSTSNEDFLKDLKTASHHFARLIAPKGNSRLEVFASRLRALDTSTVHPLLLFLASVEGQGIPVAEVDQIIVDLESYMVRRFICWQTPKNYNRFFLSLLTKVKQAYAARAKADDTALADLPTVAEVVRTELLRSQEASAFWPSDERFREGWLNNPVYVSSRADRSAMILRALGDAMTTSRNEQLDLSGPVTVEHLLPQKGAIEDYPYLEISLPQNHDEASWRKVLVNTVGNLTLLTGANNTAASNHAFPVKRAKIVEHSDLRLNAWLRTDTRDSWNETDILARGEELFHFALKIWPRPA</sequence>
<dbReference type="InterPro" id="IPR004919">
    <property type="entry name" value="GmrSD_N"/>
</dbReference>
<dbReference type="EMBL" id="CP000248">
    <property type="protein sequence ID" value="ABD24708.1"/>
    <property type="molecule type" value="Genomic_DNA"/>
</dbReference>
<dbReference type="Proteomes" id="UP000009134">
    <property type="component" value="Chromosome"/>
</dbReference>
<name>Q2GBR5_NOVAD</name>
<evidence type="ECO:0000313" key="3">
    <source>
        <dbReference type="EMBL" id="ABD24708.1"/>
    </source>
</evidence>
<evidence type="ECO:0000259" key="2">
    <source>
        <dbReference type="Pfam" id="PF07510"/>
    </source>
</evidence>
<proteinExistence type="predicted"/>
<dbReference type="HOGENOM" id="CLU_011736_2_2_5"/>